<dbReference type="Gene3D" id="3.30.379.10">
    <property type="entry name" value="Chitobiase/beta-hexosaminidase domain 2-like"/>
    <property type="match status" value="1"/>
</dbReference>
<dbReference type="InterPro" id="IPR002110">
    <property type="entry name" value="Ankyrin_rpt"/>
</dbReference>
<dbReference type="AlphaFoldDB" id="A0A498SHI5"/>
<dbReference type="GO" id="GO:0016787">
    <property type="term" value="F:hydrolase activity"/>
    <property type="evidence" value="ECO:0007669"/>
    <property type="project" value="UniProtKB-KW"/>
</dbReference>
<dbReference type="PANTHER" id="PTHR24134:SF9">
    <property type="entry name" value="ANKYRIN REPEAT AND SOCS BOX PROTEIN 8"/>
    <property type="match status" value="1"/>
</dbReference>
<evidence type="ECO:0000256" key="3">
    <source>
        <dbReference type="ARBA" id="ARBA00023043"/>
    </source>
</evidence>
<dbReference type="EMBL" id="UPTC01000339">
    <property type="protein sequence ID" value="VBB28080.1"/>
    <property type="molecule type" value="Genomic_DNA"/>
</dbReference>
<keyword evidence="6" id="KW-1185">Reference proteome</keyword>
<feature type="repeat" description="ANK" evidence="4">
    <location>
        <begin position="148"/>
        <end position="180"/>
    </location>
</feature>
<reference evidence="5 6" key="1">
    <citation type="submission" date="2018-08" db="EMBL/GenBank/DDBJ databases">
        <authorList>
            <person name="Laetsch R D."/>
            <person name="Stevens L."/>
            <person name="Kumar S."/>
            <person name="Blaxter L. M."/>
        </authorList>
    </citation>
    <scope>NUCLEOTIDE SEQUENCE [LARGE SCALE GENOMIC DNA]</scope>
</reference>
<keyword evidence="3 4" id="KW-0040">ANK repeat</keyword>
<gene>
    <name evidence="5" type="ORF">NAV_LOCUS2910</name>
</gene>
<dbReference type="SMART" id="SM00248">
    <property type="entry name" value="ANK"/>
    <property type="match status" value="4"/>
</dbReference>
<evidence type="ECO:0000256" key="4">
    <source>
        <dbReference type="PROSITE-ProRule" id="PRU00023"/>
    </source>
</evidence>
<dbReference type="Pfam" id="PF13637">
    <property type="entry name" value="Ank_4"/>
    <property type="match status" value="1"/>
</dbReference>
<organism evidence="5 6">
    <name type="scientific">Acanthocheilonema viteae</name>
    <name type="common">Filarial nematode worm</name>
    <name type="synonym">Dipetalonema viteae</name>
    <dbReference type="NCBI Taxonomy" id="6277"/>
    <lineage>
        <taxon>Eukaryota</taxon>
        <taxon>Metazoa</taxon>
        <taxon>Ecdysozoa</taxon>
        <taxon>Nematoda</taxon>
        <taxon>Chromadorea</taxon>
        <taxon>Rhabditida</taxon>
        <taxon>Spirurina</taxon>
        <taxon>Spiruromorpha</taxon>
        <taxon>Filarioidea</taxon>
        <taxon>Onchocercidae</taxon>
        <taxon>Acanthocheilonema</taxon>
    </lineage>
</organism>
<evidence type="ECO:0000313" key="6">
    <source>
        <dbReference type="Proteomes" id="UP000276991"/>
    </source>
</evidence>
<accession>A0A498SHI5</accession>
<dbReference type="Gene3D" id="1.25.40.20">
    <property type="entry name" value="Ankyrin repeat-containing domain"/>
    <property type="match status" value="2"/>
</dbReference>
<dbReference type="PROSITE" id="PS50088">
    <property type="entry name" value="ANK_REPEAT"/>
    <property type="match status" value="3"/>
</dbReference>
<dbReference type="Proteomes" id="UP000276991">
    <property type="component" value="Unassembled WGS sequence"/>
</dbReference>
<dbReference type="PROSITE" id="PS50297">
    <property type="entry name" value="ANK_REP_REGION"/>
    <property type="match status" value="3"/>
</dbReference>
<dbReference type="InterPro" id="IPR029018">
    <property type="entry name" value="Hex-like_dom2"/>
</dbReference>
<dbReference type="SUPFAM" id="SSF55545">
    <property type="entry name" value="beta-N-acetylhexosaminidase-like domain"/>
    <property type="match status" value="1"/>
</dbReference>
<dbReference type="STRING" id="6277.A0A498SHI5"/>
<dbReference type="OrthoDB" id="5806726at2759"/>
<dbReference type="PANTHER" id="PTHR24134">
    <property type="entry name" value="ANKYRIN REPEAT-CONTAINING PROTEIN DDB_G0279043"/>
    <property type="match status" value="1"/>
</dbReference>
<evidence type="ECO:0000313" key="5">
    <source>
        <dbReference type="EMBL" id="VBB28080.1"/>
    </source>
</evidence>
<evidence type="ECO:0000256" key="1">
    <source>
        <dbReference type="ARBA" id="ARBA00022737"/>
    </source>
</evidence>
<proteinExistence type="predicted"/>
<keyword evidence="1" id="KW-0677">Repeat</keyword>
<feature type="repeat" description="ANK" evidence="4">
    <location>
        <begin position="64"/>
        <end position="96"/>
    </location>
</feature>
<dbReference type="Pfam" id="PF12796">
    <property type="entry name" value="Ank_2"/>
    <property type="match status" value="1"/>
</dbReference>
<sequence>MLIPNGTPNNSTPNHNISSNSEGNICSLLLKSVDGERIDVLRSILAQIASKSDFHEQVDQICYNGGTVLHYAVARNSVDSVRTLLSAGVNPCVQNDNNNTAYRMASSEEVKNAFVQELLQAAAQSNLGRLCQMISAGVSVDSIDAVDTGNTALHWAASFGNEDAVRILCQSGANVNALNTKNETALHDAVRRGNDVVVKCLLSHGADPNIKNKSGEDCYELAIKMGGTMLPNLSLNTLSRTIHRTTSMDSEIDRSSLISTDTTTMFAEKTSNYSTGRLESWTDLLWPQPKYIDLDERKRTYPYPKDGRLKIYFDKASAAEPRRLMQIIQMSAPILSNIHLELDYRGHGVREQSSLDGRITCGVFENGYCSGTYTLTVSEDGIELYGEDHNGVRHGFSTLVQILRIFKECSEINNSNTESLLETLHEMPPESIVKITGTVNNEQARKIGAIPCLTIRDSPDSYFRAVYQDFSGCKILNTETLLQFVTRIAYCKASHLFVNFEVRTTDRYQLPYTTRDLFQITQVCDELFVKFVPSLDVQSSCIESDLACRTIDSFLDDFPLAKVVHFGPNLAVMIVSNRTILNNVQRRIPRIYVSMDIDKNNASLINHLPPFVTICVEGKYPFEAENLLSPHLNVVLRFSTSDPGFLCAAPESVAKKALLATRLGSKFPILGAMVCDLSTGCEVMPPSLSYMSELASLGVCWNKSVDIKRFCFLLPRITAEHFLLNGSMEVLFKQVSTIGRVEHEITRFSYGLKAAESAGEVQEHSSSPSSNKRKPISVFVEMILNPDNMVLERLTPVIFKKARIELKRSLRTLDRAKKYFPYNYELALVLAEIQIITELMILACKLGQSLCTYGINPSLSPNDQKASFSSSDRLQETMLIGYQMVNIGVSNLPPAVRTDLANRLLEIRSRFQHTWLSRNIASTLPNALKMFDNLFCALLPPNLQDYGRNLL</sequence>
<name>A0A498SHI5_ACAVI</name>
<protein>
    <submittedName>
        <fullName evidence="5">Uncharacterized protein</fullName>
    </submittedName>
</protein>
<dbReference type="SUPFAM" id="SSF48403">
    <property type="entry name" value="Ankyrin repeat"/>
    <property type="match status" value="1"/>
</dbReference>
<keyword evidence="2" id="KW-0378">Hydrolase</keyword>
<dbReference type="PRINTS" id="PR01415">
    <property type="entry name" value="ANKYRIN"/>
</dbReference>
<evidence type="ECO:0000256" key="2">
    <source>
        <dbReference type="ARBA" id="ARBA00022801"/>
    </source>
</evidence>
<feature type="repeat" description="ANK" evidence="4">
    <location>
        <begin position="181"/>
        <end position="213"/>
    </location>
</feature>
<dbReference type="InterPro" id="IPR036770">
    <property type="entry name" value="Ankyrin_rpt-contain_sf"/>
</dbReference>